<reference evidence="2 3" key="1">
    <citation type="submission" date="2022-11" db="UniProtKB">
        <authorList>
            <consortium name="WormBaseParasite"/>
        </authorList>
    </citation>
    <scope>IDENTIFICATION</scope>
</reference>
<proteinExistence type="predicted"/>
<dbReference type="AlphaFoldDB" id="A0A915BAY5"/>
<keyword evidence="1" id="KW-1185">Reference proteome</keyword>
<dbReference type="Proteomes" id="UP000887569">
    <property type="component" value="Unplaced"/>
</dbReference>
<dbReference type="WBParaSite" id="PgR031_g052_t01">
    <property type="protein sequence ID" value="PgR031_g052_t01"/>
    <property type="gene ID" value="PgR031_g052"/>
</dbReference>
<protein>
    <submittedName>
        <fullName evidence="2 3">Secreted protein</fullName>
    </submittedName>
</protein>
<evidence type="ECO:0000313" key="3">
    <source>
        <dbReference type="WBParaSite" id="PgR031_g052_t02"/>
    </source>
</evidence>
<sequence>MCAIKCEVLSFAVMVLLLKRKQQPSFLICEYLLNEMLANRTTFHLFCQGTNEHCFCSHAIIVF</sequence>
<accession>A0A915BAY5</accession>
<evidence type="ECO:0000313" key="2">
    <source>
        <dbReference type="WBParaSite" id="PgR031_g052_t01"/>
    </source>
</evidence>
<name>A0A915BAY5_PARUN</name>
<dbReference type="WBParaSite" id="PgR031_g052_t02">
    <property type="protein sequence ID" value="PgR031_g052_t02"/>
    <property type="gene ID" value="PgR031_g052"/>
</dbReference>
<organism evidence="1 2">
    <name type="scientific">Parascaris univalens</name>
    <name type="common">Nematode worm</name>
    <dbReference type="NCBI Taxonomy" id="6257"/>
    <lineage>
        <taxon>Eukaryota</taxon>
        <taxon>Metazoa</taxon>
        <taxon>Ecdysozoa</taxon>
        <taxon>Nematoda</taxon>
        <taxon>Chromadorea</taxon>
        <taxon>Rhabditida</taxon>
        <taxon>Spirurina</taxon>
        <taxon>Ascaridomorpha</taxon>
        <taxon>Ascaridoidea</taxon>
        <taxon>Ascarididae</taxon>
        <taxon>Parascaris</taxon>
    </lineage>
</organism>
<evidence type="ECO:0000313" key="1">
    <source>
        <dbReference type="Proteomes" id="UP000887569"/>
    </source>
</evidence>